<dbReference type="EMBL" id="MU157872">
    <property type="protein sequence ID" value="KAF9526400.1"/>
    <property type="molecule type" value="Genomic_DNA"/>
</dbReference>
<comment type="caution">
    <text evidence="1">The sequence shown here is derived from an EMBL/GenBank/DDBJ whole genome shotgun (WGS) entry which is preliminary data.</text>
</comment>
<organism evidence="1 2">
    <name type="scientific">Crepidotus variabilis</name>
    <dbReference type="NCBI Taxonomy" id="179855"/>
    <lineage>
        <taxon>Eukaryota</taxon>
        <taxon>Fungi</taxon>
        <taxon>Dikarya</taxon>
        <taxon>Basidiomycota</taxon>
        <taxon>Agaricomycotina</taxon>
        <taxon>Agaricomycetes</taxon>
        <taxon>Agaricomycetidae</taxon>
        <taxon>Agaricales</taxon>
        <taxon>Agaricineae</taxon>
        <taxon>Crepidotaceae</taxon>
        <taxon>Crepidotus</taxon>
    </lineage>
</organism>
<sequence length="366" mass="40287">MSLAGLCISRSGVDITLVTDQGGSLQTSERRPIVSGSNLDPIIANADSLTSTIASLATTYPRELTVLSVSAQLRPHHRDAFLRKAGLTVDRRFTITHIDAYIATLDDREVETEPCILVIEVTTKKYSGHLVTVRSDQGERVAYPLRTEGSTPSYPLNEFIHQIYTWAQRHKYNVSKCVLLDVSPEIIDRTLIQSSFASTTSLGVFTGADLSRFAALYAFKNIDTLRDPDEGIEDGEYETPAAISFSIGNADPQVIIAKDVMYPSFEEVVFETPIKQSRISVEFQLGSGSVSQNDGKFTFATIILDGLSSDIEPKFTVSASVDEETDFIEVFQGLDKEEAVARVLLQIPEPFYGRAWDAVKATEANK</sequence>
<dbReference type="OrthoDB" id="2923695at2759"/>
<dbReference type="AlphaFoldDB" id="A0A9P6JN78"/>
<accession>A0A9P6JN78</accession>
<evidence type="ECO:0000313" key="1">
    <source>
        <dbReference type="EMBL" id="KAF9526400.1"/>
    </source>
</evidence>
<protein>
    <submittedName>
        <fullName evidence="1">Uncharacterized protein</fullName>
    </submittedName>
</protein>
<name>A0A9P6JN78_9AGAR</name>
<reference evidence="1" key="1">
    <citation type="submission" date="2020-11" db="EMBL/GenBank/DDBJ databases">
        <authorList>
            <consortium name="DOE Joint Genome Institute"/>
            <person name="Ahrendt S."/>
            <person name="Riley R."/>
            <person name="Andreopoulos W."/>
            <person name="Labutti K."/>
            <person name="Pangilinan J."/>
            <person name="Ruiz-Duenas F.J."/>
            <person name="Barrasa J.M."/>
            <person name="Sanchez-Garcia M."/>
            <person name="Camarero S."/>
            <person name="Miyauchi S."/>
            <person name="Serrano A."/>
            <person name="Linde D."/>
            <person name="Babiker R."/>
            <person name="Drula E."/>
            <person name="Ayuso-Fernandez I."/>
            <person name="Pacheco R."/>
            <person name="Padilla G."/>
            <person name="Ferreira P."/>
            <person name="Barriuso J."/>
            <person name="Kellner H."/>
            <person name="Castanera R."/>
            <person name="Alfaro M."/>
            <person name="Ramirez L."/>
            <person name="Pisabarro A.G."/>
            <person name="Kuo A."/>
            <person name="Tritt A."/>
            <person name="Lipzen A."/>
            <person name="He G."/>
            <person name="Yan M."/>
            <person name="Ng V."/>
            <person name="Cullen D."/>
            <person name="Martin F."/>
            <person name="Rosso M.-N."/>
            <person name="Henrissat B."/>
            <person name="Hibbett D."/>
            <person name="Martinez A.T."/>
            <person name="Grigoriev I.V."/>
        </authorList>
    </citation>
    <scope>NUCLEOTIDE SEQUENCE</scope>
    <source>
        <strain evidence="1">CBS 506.95</strain>
    </source>
</reference>
<dbReference type="Proteomes" id="UP000807306">
    <property type="component" value="Unassembled WGS sequence"/>
</dbReference>
<keyword evidence="2" id="KW-1185">Reference proteome</keyword>
<gene>
    <name evidence="1" type="ORF">CPB83DRAFT_884973</name>
</gene>
<proteinExistence type="predicted"/>
<evidence type="ECO:0000313" key="2">
    <source>
        <dbReference type="Proteomes" id="UP000807306"/>
    </source>
</evidence>